<name>A0AA97L4J4_EUBMA</name>
<dbReference type="GO" id="GO:0005615">
    <property type="term" value="C:extracellular space"/>
    <property type="evidence" value="ECO:0007669"/>
    <property type="project" value="InterPro"/>
</dbReference>
<keyword evidence="4" id="KW-1185">Reference proteome</keyword>
<dbReference type="Proteomes" id="UP001190640">
    <property type="component" value="Chromosome 7"/>
</dbReference>
<feature type="region of interest" description="Disordered" evidence="2">
    <location>
        <begin position="74"/>
        <end position="536"/>
    </location>
</feature>
<feature type="compositionally biased region" description="Basic and acidic residues" evidence="2">
    <location>
        <begin position="287"/>
        <end position="325"/>
    </location>
</feature>
<dbReference type="Gene3D" id="2.30.39.10">
    <property type="entry name" value="Alpha-1-antitrypsin, domain 1"/>
    <property type="match status" value="1"/>
</dbReference>
<dbReference type="Pfam" id="PF00079">
    <property type="entry name" value="Serpin"/>
    <property type="match status" value="2"/>
</dbReference>
<feature type="compositionally biased region" description="Basic and acidic residues" evidence="2">
    <location>
        <begin position="205"/>
        <end position="265"/>
    </location>
</feature>
<dbReference type="PANTHER" id="PTHR11461:SF186">
    <property type="entry name" value="SERPIN B4"/>
    <property type="match status" value="1"/>
</dbReference>
<feature type="compositionally biased region" description="Basic and acidic residues" evidence="2">
    <location>
        <begin position="517"/>
        <end position="529"/>
    </location>
</feature>
<dbReference type="InterPro" id="IPR000215">
    <property type="entry name" value="Serpin_fam"/>
</dbReference>
<dbReference type="SUPFAM" id="SSF56574">
    <property type="entry name" value="Serpins"/>
    <property type="match status" value="2"/>
</dbReference>
<gene>
    <name evidence="5" type="primary">LOC129333904</name>
</gene>
<feature type="compositionally biased region" description="Basic and acidic residues" evidence="2">
    <location>
        <begin position="116"/>
        <end position="196"/>
    </location>
</feature>
<sequence length="848" mass="98168">MSSLSEVNARFALDMFHLLSEEHPSDNLLFSPMNLTSGLGLLLLGSGCNTAAELEKVLHWDELKELKEYWTTNLSSSDDSAAKSQDKIPFKPHPEPQAAKPSDDKQQSEEPQPVKPWDERHQGHDSQHTKPSDDRHQAHEHQDTKPSHDRHQAQEPQHTKPSDDRHQAQEPQHTKPSDDRHQAQEPQHTKPSDTRRQAPQRQHAKPSDDRHQAQEHHDRRQAQEHQDRHQEHHDRHQAQEHHDRRQAQEHQDRHQAQEHQDRHQAQEPQLTKPTDTRRQAPQRRHAKPSDERHQAQEPQHTKPSDDRHQAQEHQDTKPSQDRHQAQEPQLTKPTDTRRQAPQRRHTKPSDERHQAEEPQHTKPSDDRHQAQEPQHAKPSDDRHPAQEPEHTKPHDTRRQAPQREHTKPSDARHQAQEHQDTKPSHDRHQAQEPQHAKPRDDRHQAQEPQHTKPSDTRRQAPERQHAKPSDERHQAQEPQHTKPSDDRHPDQEPQHTKPKDDKQQSPQHPCPCPKPLAPEKEASPEKSVSDDECENPEGVHTAFSKILKRLNRPSTNYVLSTANKLYGDYAVAFIQKFLYCALKLYLTEVEGVDFHCASEEVRRLLNLWVEIQSHGKIKDLLPKDSLDCLTELLLVNTLYFKGLWEVEFKKELTEEAPFFVDSKAFHTVQLMHTRGTFNTGTVLLNNVEVQVLEIPYKNHESSLFILLPTDESSQTLLQLEDALTHEDLLDWSNDLKLEVVEVAIPKFSMEKTIEADKYLNLSNLNDAGKADFSGATTTHGVALSQLVHDTFFEIDEEGGEEPATKDPQVSRRQRCGPVPFIADHPFLYYVRHNCTKSILVFGRFSKPE</sequence>
<evidence type="ECO:0000313" key="4">
    <source>
        <dbReference type="Proteomes" id="UP001190640"/>
    </source>
</evidence>
<feature type="compositionally biased region" description="Basic and acidic residues" evidence="2">
    <location>
        <begin position="80"/>
        <end position="94"/>
    </location>
</feature>
<feature type="compositionally biased region" description="Basic and acidic residues" evidence="2">
    <location>
        <begin position="347"/>
        <end position="503"/>
    </location>
</feature>
<dbReference type="RefSeq" id="XP_054841818.1">
    <property type="nucleotide sequence ID" value="XM_054985843.1"/>
</dbReference>
<comment type="similarity">
    <text evidence="1">Belongs to the serpin family. Ov-serpin subfamily.</text>
</comment>
<dbReference type="PANTHER" id="PTHR11461">
    <property type="entry name" value="SERINE PROTEASE INHIBITOR, SERPIN"/>
    <property type="match status" value="1"/>
</dbReference>
<organism evidence="4 5">
    <name type="scientific">Eublepharis macularius</name>
    <name type="common">Leopard gecko</name>
    <name type="synonym">Cyrtodactylus macularius</name>
    <dbReference type="NCBI Taxonomy" id="481883"/>
    <lineage>
        <taxon>Eukaryota</taxon>
        <taxon>Metazoa</taxon>
        <taxon>Chordata</taxon>
        <taxon>Craniata</taxon>
        <taxon>Vertebrata</taxon>
        <taxon>Euteleostomi</taxon>
        <taxon>Lepidosauria</taxon>
        <taxon>Squamata</taxon>
        <taxon>Bifurcata</taxon>
        <taxon>Gekkota</taxon>
        <taxon>Eublepharidae</taxon>
        <taxon>Eublepharinae</taxon>
        <taxon>Eublepharis</taxon>
    </lineage>
</organism>
<feature type="domain" description="Serpin" evidence="3">
    <location>
        <begin position="13"/>
        <end position="847"/>
    </location>
</feature>
<evidence type="ECO:0000256" key="1">
    <source>
        <dbReference type="ARBA" id="ARBA00006426"/>
    </source>
</evidence>
<evidence type="ECO:0000259" key="3">
    <source>
        <dbReference type="SMART" id="SM00093"/>
    </source>
</evidence>
<dbReference type="InterPro" id="IPR042185">
    <property type="entry name" value="Serpin_sf_2"/>
</dbReference>
<dbReference type="InterPro" id="IPR042178">
    <property type="entry name" value="Serpin_sf_1"/>
</dbReference>
<evidence type="ECO:0000256" key="2">
    <source>
        <dbReference type="SAM" id="MobiDB-lite"/>
    </source>
</evidence>
<dbReference type="SMART" id="SM00093">
    <property type="entry name" value="SERPIN"/>
    <property type="match status" value="1"/>
</dbReference>
<dbReference type="Gene3D" id="3.30.497.10">
    <property type="entry name" value="Antithrombin, subunit I, domain 2"/>
    <property type="match status" value="2"/>
</dbReference>
<evidence type="ECO:0000313" key="5">
    <source>
        <dbReference type="RefSeq" id="XP_054841818.1"/>
    </source>
</evidence>
<proteinExistence type="inferred from homology"/>
<dbReference type="InterPro" id="IPR023795">
    <property type="entry name" value="Serpin_CS"/>
</dbReference>
<reference evidence="5" key="1">
    <citation type="submission" date="2025-08" db="UniProtKB">
        <authorList>
            <consortium name="RefSeq"/>
        </authorList>
    </citation>
    <scope>IDENTIFICATION</scope>
    <source>
        <tissue evidence="5">Blood</tissue>
    </source>
</reference>
<dbReference type="AlphaFoldDB" id="A0AA97L4J4"/>
<dbReference type="GeneID" id="129333904"/>
<dbReference type="PROSITE" id="PS00284">
    <property type="entry name" value="SERPIN"/>
    <property type="match status" value="1"/>
</dbReference>
<dbReference type="GO" id="GO:0004867">
    <property type="term" value="F:serine-type endopeptidase inhibitor activity"/>
    <property type="evidence" value="ECO:0007669"/>
    <property type="project" value="InterPro"/>
</dbReference>
<dbReference type="KEGG" id="emc:129333904"/>
<dbReference type="InterPro" id="IPR023796">
    <property type="entry name" value="Serpin_dom"/>
</dbReference>
<protein>
    <submittedName>
        <fullName evidence="5">Glutamic acid-rich protein-like</fullName>
    </submittedName>
</protein>
<dbReference type="InterPro" id="IPR036186">
    <property type="entry name" value="Serpin_sf"/>
</dbReference>
<accession>A0AA97L4J4</accession>